<comment type="caution">
    <text evidence="1">The sequence shown here is derived from an EMBL/GenBank/DDBJ whole genome shotgun (WGS) entry which is preliminary data.</text>
</comment>
<proteinExistence type="predicted"/>
<evidence type="ECO:0000313" key="1">
    <source>
        <dbReference type="EMBL" id="KKM58778.1"/>
    </source>
</evidence>
<name>A0A0F9JBT4_9ZZZZ</name>
<sequence>MKIYIIIDMEGITGVVSPDKQAKPGSPGYEEARELLMSDLNAAVEGALEGGASQVLIYDMHYYGLNVILDKLHPKAKIIMGNPHVVSPEMGLNNTFKGMLMIGFHAMAETERALLPHTYSYDMKALYLNGVLMGEIGMEASIAGTYGIPLVMLSGDSKGIEEGKEIVEDFEEATVKYAIDDEAAVCLPLSISKEIIKEKALSAVKRINDFKPYSPPNLNDPQYAYHIRLEFYQASFVDKALAAVKEIDKEIIPWAKKISEKKIALKGNNLPLLWKGFTKIYQ</sequence>
<dbReference type="Gene3D" id="3.40.50.10780">
    <property type="entry name" value="Dipeptide transport protein"/>
    <property type="match status" value="1"/>
</dbReference>
<dbReference type="InterPro" id="IPR027476">
    <property type="entry name" value="DppA_N"/>
</dbReference>
<dbReference type="Pfam" id="PF04951">
    <property type="entry name" value="Peptidase_M55"/>
    <property type="match status" value="1"/>
</dbReference>
<evidence type="ECO:0008006" key="2">
    <source>
        <dbReference type="Google" id="ProtNLM"/>
    </source>
</evidence>
<dbReference type="AlphaFoldDB" id="A0A0F9JBT4"/>
<dbReference type="Gene3D" id="3.30.1360.130">
    <property type="entry name" value="Dipeptide transport protein"/>
    <property type="match status" value="1"/>
</dbReference>
<dbReference type="InterPro" id="IPR007035">
    <property type="entry name" value="Peptidase_M55"/>
</dbReference>
<dbReference type="EMBL" id="LAZR01011812">
    <property type="protein sequence ID" value="KKM58778.1"/>
    <property type="molecule type" value="Genomic_DNA"/>
</dbReference>
<reference evidence="1" key="1">
    <citation type="journal article" date="2015" name="Nature">
        <title>Complex archaea that bridge the gap between prokaryotes and eukaryotes.</title>
        <authorList>
            <person name="Spang A."/>
            <person name="Saw J.H."/>
            <person name="Jorgensen S.L."/>
            <person name="Zaremba-Niedzwiedzka K."/>
            <person name="Martijn J."/>
            <person name="Lind A.E."/>
            <person name="van Eijk R."/>
            <person name="Schleper C."/>
            <person name="Guy L."/>
            <person name="Ettema T.J."/>
        </authorList>
    </citation>
    <scope>NUCLEOTIDE SEQUENCE</scope>
</reference>
<gene>
    <name evidence="1" type="ORF">LCGC14_1548930</name>
</gene>
<protein>
    <recommendedName>
        <fullName evidence="2">Peptidase M55 D-aminopeptidase</fullName>
    </recommendedName>
</protein>
<dbReference type="SUPFAM" id="SSF63992">
    <property type="entry name" value="Dipeptide transport protein"/>
    <property type="match status" value="1"/>
</dbReference>
<accession>A0A0F9JBT4</accession>
<dbReference type="InterPro" id="IPR036177">
    <property type="entry name" value="Peptidase_M55_sf"/>
</dbReference>
<organism evidence="1">
    <name type="scientific">marine sediment metagenome</name>
    <dbReference type="NCBI Taxonomy" id="412755"/>
    <lineage>
        <taxon>unclassified sequences</taxon>
        <taxon>metagenomes</taxon>
        <taxon>ecological metagenomes</taxon>
    </lineage>
</organism>